<dbReference type="CDD" id="cd05568">
    <property type="entry name" value="PTS_IIB_bgl_like"/>
    <property type="match status" value="1"/>
</dbReference>
<keyword evidence="8" id="KW-1185">Reference proteome</keyword>
<dbReference type="Gene3D" id="3.40.50.2300">
    <property type="match status" value="1"/>
</dbReference>
<dbReference type="PANTHER" id="PTHR30185">
    <property type="entry name" value="CRYPTIC BETA-GLUCOSIDE BGL OPERON ANTITERMINATOR"/>
    <property type="match status" value="1"/>
</dbReference>
<dbReference type="GO" id="GO:0006355">
    <property type="term" value="P:regulation of DNA-templated transcription"/>
    <property type="evidence" value="ECO:0007669"/>
    <property type="project" value="InterPro"/>
</dbReference>
<dbReference type="GO" id="GO:0009401">
    <property type="term" value="P:phosphoenolpyruvate-dependent sugar phosphotransferase system"/>
    <property type="evidence" value="ECO:0007669"/>
    <property type="project" value="InterPro"/>
</dbReference>
<dbReference type="InterPro" id="IPR011608">
    <property type="entry name" value="PRD"/>
</dbReference>
<keyword evidence="4" id="KW-0804">Transcription</keyword>
<evidence type="ECO:0000256" key="1">
    <source>
        <dbReference type="ARBA" id="ARBA00022679"/>
    </source>
</evidence>
<dbReference type="InterPro" id="IPR013011">
    <property type="entry name" value="PTS_EIIB_2"/>
</dbReference>
<feature type="domain" description="PRD" evidence="6">
    <location>
        <begin position="319"/>
        <end position="429"/>
    </location>
</feature>
<evidence type="ECO:0000313" key="8">
    <source>
        <dbReference type="Proteomes" id="UP000256388"/>
    </source>
</evidence>
<name>A0A3E0AFR3_9CHLR</name>
<dbReference type="PROSITE" id="PS51099">
    <property type="entry name" value="PTS_EIIB_TYPE_2"/>
    <property type="match status" value="1"/>
</dbReference>
<dbReference type="Gene3D" id="1.10.1790.10">
    <property type="entry name" value="PRD domain"/>
    <property type="match status" value="1"/>
</dbReference>
<dbReference type="InterPro" id="IPR050661">
    <property type="entry name" value="BglG_antiterminators"/>
</dbReference>
<proteinExistence type="predicted"/>
<keyword evidence="3" id="KW-0805">Transcription regulation</keyword>
<sequence length="521" mass="59596">MTYLNSRQARILKFLLNTTDPLSIRKISLQLDLPARVIRYNLPYIEEWLNEEAVDFSLVHHNGLLLRISDKDRKDLVQKVNQEIPIVDIFSPEDRISLIIFDLLRNPDYCSGVELQSRLSVARSTITRDLKNVEAALAEKNIPLLREPHRGIKANGRLEDIRHALISLLFELDLESELLNFCIWGKATSGSNLNKLPEGSLQIIMQIFPWKIQDAWREVNRILQEIHATLSESIILYLALYWAIMKIHIQSGFCIEPDQEKLDLVKGTPEFEAVAASAEKLNKMTGLSLPEQEIVQFTMELLGSIRGGKVNSDQAGLFMQDQIAQEITDQLLERVGAKIDEDLNHPQVRQKLQDHISRQVLRIKLNLPIRNKLSEQIQYMYPRIWQATAESIQEINDGIGNEHGIRIPIEEANYLTMYMVLAKEMKDESNKGKRVIVVCPSGGITVWMVVSRLKSEFPEITIVDVVPIKRLSQVEKTKLDAIITTINIIDRDLPVIKVSPLLTNDDIDLIKEVLFDQGRNK</sequence>
<gene>
    <name evidence="7" type="ORF">DFR64_0353</name>
</gene>
<evidence type="ECO:0000256" key="2">
    <source>
        <dbReference type="ARBA" id="ARBA00022737"/>
    </source>
</evidence>
<dbReference type="PANTHER" id="PTHR30185:SF18">
    <property type="entry name" value="TRANSCRIPTIONAL REGULATOR MTLR"/>
    <property type="match status" value="1"/>
</dbReference>
<dbReference type="InterPro" id="IPR036634">
    <property type="entry name" value="PRD_sf"/>
</dbReference>
<protein>
    <submittedName>
        <fullName evidence="7">BglG family transcriptional antiterminator</fullName>
    </submittedName>
</protein>
<organism evidence="7 8">
    <name type="scientific">Pelolinea submarina</name>
    <dbReference type="NCBI Taxonomy" id="913107"/>
    <lineage>
        <taxon>Bacteria</taxon>
        <taxon>Bacillati</taxon>
        <taxon>Chloroflexota</taxon>
        <taxon>Anaerolineae</taxon>
        <taxon>Anaerolineales</taxon>
        <taxon>Anaerolineaceae</taxon>
        <taxon>Pelolinea</taxon>
    </lineage>
</organism>
<dbReference type="SUPFAM" id="SSF52794">
    <property type="entry name" value="PTS system IIB component-like"/>
    <property type="match status" value="1"/>
</dbReference>
<feature type="domain" description="PRD" evidence="6">
    <location>
        <begin position="207"/>
        <end position="311"/>
    </location>
</feature>
<dbReference type="Proteomes" id="UP000256388">
    <property type="component" value="Unassembled WGS sequence"/>
</dbReference>
<accession>A0A3E0AFR3</accession>
<dbReference type="GO" id="GO:0008982">
    <property type="term" value="F:protein-N(PI)-phosphohistidine-sugar phosphotransferase activity"/>
    <property type="evidence" value="ECO:0007669"/>
    <property type="project" value="InterPro"/>
</dbReference>
<feature type="domain" description="PTS EIIB type-2" evidence="5">
    <location>
        <begin position="433"/>
        <end position="521"/>
    </location>
</feature>
<evidence type="ECO:0000259" key="5">
    <source>
        <dbReference type="PROSITE" id="PS51099"/>
    </source>
</evidence>
<keyword evidence="1" id="KW-0808">Transferase</keyword>
<evidence type="ECO:0000259" key="6">
    <source>
        <dbReference type="PROSITE" id="PS51372"/>
    </source>
</evidence>
<dbReference type="EMBL" id="QUMS01000001">
    <property type="protein sequence ID" value="REG10495.1"/>
    <property type="molecule type" value="Genomic_DNA"/>
</dbReference>
<dbReference type="Pfam" id="PF00874">
    <property type="entry name" value="PRD"/>
    <property type="match status" value="2"/>
</dbReference>
<reference evidence="7 8" key="1">
    <citation type="submission" date="2018-08" db="EMBL/GenBank/DDBJ databases">
        <title>Genomic Encyclopedia of Type Strains, Phase IV (KMG-IV): sequencing the most valuable type-strain genomes for metagenomic binning, comparative biology and taxonomic classification.</title>
        <authorList>
            <person name="Goeker M."/>
        </authorList>
    </citation>
    <scope>NUCLEOTIDE SEQUENCE [LARGE SCALE GENOMIC DNA]</scope>
    <source>
        <strain evidence="7 8">DSM 23923</strain>
    </source>
</reference>
<evidence type="ECO:0000313" key="7">
    <source>
        <dbReference type="EMBL" id="REG10495.1"/>
    </source>
</evidence>
<evidence type="ECO:0000256" key="4">
    <source>
        <dbReference type="ARBA" id="ARBA00023163"/>
    </source>
</evidence>
<evidence type="ECO:0000256" key="3">
    <source>
        <dbReference type="ARBA" id="ARBA00023015"/>
    </source>
</evidence>
<comment type="caution">
    <text evidence="7">The sequence shown here is derived from an EMBL/GenBank/DDBJ whole genome shotgun (WGS) entry which is preliminary data.</text>
</comment>
<dbReference type="PROSITE" id="PS51372">
    <property type="entry name" value="PRD_2"/>
    <property type="match status" value="2"/>
</dbReference>
<dbReference type="SUPFAM" id="SSF63520">
    <property type="entry name" value="PTS-regulatory domain, PRD"/>
    <property type="match status" value="2"/>
</dbReference>
<dbReference type="InterPro" id="IPR036095">
    <property type="entry name" value="PTS_EIIB-like_sf"/>
</dbReference>
<dbReference type="AlphaFoldDB" id="A0A3E0AFR3"/>
<keyword evidence="2" id="KW-0677">Repeat</keyword>